<name>A0A8J7LZK8_9RHOB</name>
<gene>
    <name evidence="3" type="ORF">JF290_05970</name>
</gene>
<dbReference type="InterPro" id="IPR005133">
    <property type="entry name" value="PhaG_MnhG_YufB"/>
</dbReference>
<keyword evidence="4" id="KW-1185">Reference proteome</keyword>
<feature type="region of interest" description="Disordered" evidence="1">
    <location>
        <begin position="99"/>
        <end position="123"/>
    </location>
</feature>
<dbReference type="Proteomes" id="UP000619079">
    <property type="component" value="Unassembled WGS sequence"/>
</dbReference>
<proteinExistence type="predicted"/>
<feature type="transmembrane region" description="Helical" evidence="2">
    <location>
        <begin position="45"/>
        <end position="67"/>
    </location>
</feature>
<evidence type="ECO:0000256" key="1">
    <source>
        <dbReference type="SAM" id="MobiDB-lite"/>
    </source>
</evidence>
<keyword evidence="2" id="KW-1133">Transmembrane helix</keyword>
<dbReference type="Pfam" id="PF03334">
    <property type="entry name" value="PhaG_MnhG_YufB"/>
    <property type="match status" value="1"/>
</dbReference>
<dbReference type="PANTHER" id="PTHR34703">
    <property type="entry name" value="ANTIPORTER SUBUNIT MNHG2-RELATED"/>
    <property type="match status" value="1"/>
</dbReference>
<dbReference type="NCBIfam" id="TIGR01300">
    <property type="entry name" value="CPA3_mnhG_phaG"/>
    <property type="match status" value="1"/>
</dbReference>
<evidence type="ECO:0000313" key="4">
    <source>
        <dbReference type="Proteomes" id="UP000619079"/>
    </source>
</evidence>
<keyword evidence="2" id="KW-0812">Transmembrane</keyword>
<dbReference type="RefSeq" id="WP_199023849.1">
    <property type="nucleotide sequence ID" value="NZ_JAELVR010000003.1"/>
</dbReference>
<organism evidence="3 4">
    <name type="scientific">Sedimentitalea arenosa</name>
    <dbReference type="NCBI Taxonomy" id="2798803"/>
    <lineage>
        <taxon>Bacteria</taxon>
        <taxon>Pseudomonadati</taxon>
        <taxon>Pseudomonadota</taxon>
        <taxon>Alphaproteobacteria</taxon>
        <taxon>Rhodobacterales</taxon>
        <taxon>Paracoccaceae</taxon>
        <taxon>Sedimentitalea</taxon>
    </lineage>
</organism>
<dbReference type="AlphaFoldDB" id="A0A8J7LZK8"/>
<dbReference type="EMBL" id="JAELVR010000003">
    <property type="protein sequence ID" value="MBJ6371066.1"/>
    <property type="molecule type" value="Genomic_DNA"/>
</dbReference>
<evidence type="ECO:0000256" key="2">
    <source>
        <dbReference type="SAM" id="Phobius"/>
    </source>
</evidence>
<accession>A0A8J7LZK8</accession>
<dbReference type="GO" id="GO:0015385">
    <property type="term" value="F:sodium:proton antiporter activity"/>
    <property type="evidence" value="ECO:0007669"/>
    <property type="project" value="TreeGrafter"/>
</dbReference>
<comment type="caution">
    <text evidence="3">The sequence shown here is derived from an EMBL/GenBank/DDBJ whole genome shotgun (WGS) entry which is preliminary data.</text>
</comment>
<sequence length="123" mass="12989">MSGMELVVETLSWVFILSGSFFSIVGAVGILRFPDFWSRLHAASISDSAGVILLLLGMAMQAGWTLITVKLFIILAFLFITGPTSTHAVANAALVSGLKPRSAVKSGTKGKSEDKTDDKADTA</sequence>
<feature type="compositionally biased region" description="Basic and acidic residues" evidence="1">
    <location>
        <begin position="110"/>
        <end position="123"/>
    </location>
</feature>
<feature type="transmembrane region" description="Helical" evidence="2">
    <location>
        <begin position="12"/>
        <end position="33"/>
    </location>
</feature>
<dbReference type="PANTHER" id="PTHR34703:SF1">
    <property type="entry name" value="ANTIPORTER SUBUNIT MNHG2-RELATED"/>
    <property type="match status" value="1"/>
</dbReference>
<keyword evidence="2" id="KW-0472">Membrane</keyword>
<protein>
    <submittedName>
        <fullName evidence="3">Monovalent cation/H(+) antiporter subunit G</fullName>
    </submittedName>
</protein>
<reference evidence="3" key="1">
    <citation type="submission" date="2020-12" db="EMBL/GenBank/DDBJ databases">
        <title>Sedimentitalea sp. nov., isolated from sand in Incheon.</title>
        <authorList>
            <person name="Kim W."/>
        </authorList>
    </citation>
    <scope>NUCLEOTIDE SEQUENCE</scope>
    <source>
        <strain evidence="3">CAU 1593</strain>
    </source>
</reference>
<evidence type="ECO:0000313" key="3">
    <source>
        <dbReference type="EMBL" id="MBJ6371066.1"/>
    </source>
</evidence>